<dbReference type="PANTHER" id="PTHR43300:SF7">
    <property type="entry name" value="UDP-N-ACETYLBACILLOSAMINE N-ACETYLTRANSFERASE"/>
    <property type="match status" value="1"/>
</dbReference>
<dbReference type="InterPro" id="IPR041561">
    <property type="entry name" value="PglD_N"/>
</dbReference>
<feature type="active site" description="Proton acceptor" evidence="2">
    <location>
        <position position="135"/>
    </location>
</feature>
<evidence type="ECO:0000256" key="2">
    <source>
        <dbReference type="PIRSR" id="PIRSR620019-1"/>
    </source>
</evidence>
<dbReference type="InterPro" id="IPR050179">
    <property type="entry name" value="Trans_hexapeptide_repeat"/>
</dbReference>
<dbReference type="OrthoDB" id="9815592at2"/>
<evidence type="ECO:0000313" key="5">
    <source>
        <dbReference type="EMBL" id="ABC64757.1"/>
    </source>
</evidence>
<dbReference type="KEGG" id="eli:ELI_13325"/>
<dbReference type="EMBL" id="CP000157">
    <property type="protein sequence ID" value="ABC64757.1"/>
    <property type="molecule type" value="Genomic_DNA"/>
</dbReference>
<dbReference type="Gene3D" id="2.160.10.10">
    <property type="entry name" value="Hexapeptide repeat proteins"/>
    <property type="match status" value="1"/>
</dbReference>
<dbReference type="InterPro" id="IPR011004">
    <property type="entry name" value="Trimer_LpxA-like_sf"/>
</dbReference>
<keyword evidence="5" id="KW-0808">Transferase</keyword>
<evidence type="ECO:0000256" key="3">
    <source>
        <dbReference type="PIRSR" id="PIRSR620019-2"/>
    </source>
</evidence>
<organism evidence="5 6">
    <name type="scientific">Erythrobacter litoralis (strain HTCC2594)</name>
    <dbReference type="NCBI Taxonomy" id="314225"/>
    <lineage>
        <taxon>Bacteria</taxon>
        <taxon>Pseudomonadati</taxon>
        <taxon>Pseudomonadota</taxon>
        <taxon>Alphaproteobacteria</taxon>
        <taxon>Sphingomonadales</taxon>
        <taxon>Erythrobacteraceae</taxon>
        <taxon>Erythrobacter/Porphyrobacter group</taxon>
        <taxon>Erythrobacter</taxon>
    </lineage>
</organism>
<dbReference type="SUPFAM" id="SSF51161">
    <property type="entry name" value="Trimeric LpxA-like enzymes"/>
    <property type="match status" value="1"/>
</dbReference>
<sequence length="213" mass="22731">MFAIYGSGGFGRELIEPAREQLARLRRDPDEIVFIDDNAENWGKTSAGIKILSFDDLKPGDEYVLAIGDGKIRSQLDRKCRNAGLTPTSLHAADAYFGVDTEIGEGSVFCARTMVTASARIGRQFQCNIYSYVAHDCVIGDFVTFAPRVCCNGTIHIADFAYIGAGAVLKQGTSDKPLVIGEGAIVGMGAVVTKNVGPGEVVIGNPATPLKRN</sequence>
<feature type="site" description="Increases basicity of active site His" evidence="2">
    <location>
        <position position="136"/>
    </location>
</feature>
<name>Q2N6D4_ERYLH</name>
<evidence type="ECO:0000259" key="4">
    <source>
        <dbReference type="Pfam" id="PF17836"/>
    </source>
</evidence>
<dbReference type="NCBIfam" id="TIGR03570">
    <property type="entry name" value="NeuD_NnaD"/>
    <property type="match status" value="1"/>
</dbReference>
<gene>
    <name evidence="5" type="ordered locus">ELI_13325</name>
</gene>
<evidence type="ECO:0000313" key="6">
    <source>
        <dbReference type="Proteomes" id="UP000008808"/>
    </source>
</evidence>
<dbReference type="eggNOG" id="COG0110">
    <property type="taxonomic scope" value="Bacteria"/>
</dbReference>
<dbReference type="HOGENOM" id="CLU_081811_1_1_5"/>
<dbReference type="PANTHER" id="PTHR43300">
    <property type="entry name" value="ACETYLTRANSFERASE"/>
    <property type="match status" value="1"/>
</dbReference>
<dbReference type="AlphaFoldDB" id="Q2N6D4"/>
<dbReference type="Pfam" id="PF17836">
    <property type="entry name" value="PglD_N"/>
    <property type="match status" value="1"/>
</dbReference>
<comment type="similarity">
    <text evidence="1">Belongs to the transferase hexapeptide repeat family.</text>
</comment>
<dbReference type="CDD" id="cd03360">
    <property type="entry name" value="LbH_AT_putative"/>
    <property type="match status" value="1"/>
</dbReference>
<accession>Q2N6D4</accession>
<reference evidence="6" key="1">
    <citation type="journal article" date="2009" name="J. Bacteriol.">
        <title>Complete genome sequence of Erythrobacter litoralis HTCC2594.</title>
        <authorList>
            <person name="Oh H.M."/>
            <person name="Giovannoni S.J."/>
            <person name="Ferriera S."/>
            <person name="Johnson J."/>
            <person name="Cho J.C."/>
        </authorList>
    </citation>
    <scope>NUCLEOTIDE SEQUENCE [LARGE SCALE GENOMIC DNA]</scope>
    <source>
        <strain evidence="6">HTCC2594</strain>
    </source>
</reference>
<dbReference type="GO" id="GO:0016740">
    <property type="term" value="F:transferase activity"/>
    <property type="evidence" value="ECO:0007669"/>
    <property type="project" value="UniProtKB-KW"/>
</dbReference>
<dbReference type="RefSeq" id="WP_011415579.1">
    <property type="nucleotide sequence ID" value="NC_007722.1"/>
</dbReference>
<dbReference type="InterPro" id="IPR020019">
    <property type="entry name" value="AcTrfase_PglD-like"/>
</dbReference>
<feature type="binding site" evidence="3">
    <location>
        <position position="68"/>
    </location>
    <ligand>
        <name>substrate</name>
    </ligand>
</feature>
<keyword evidence="6" id="KW-1185">Reference proteome</keyword>
<evidence type="ECO:0000256" key="1">
    <source>
        <dbReference type="ARBA" id="ARBA00007274"/>
    </source>
</evidence>
<dbReference type="STRING" id="314225.ELI_13325"/>
<dbReference type="Gene3D" id="3.40.50.20">
    <property type="match status" value="1"/>
</dbReference>
<feature type="domain" description="PglD N-terminal" evidence="4">
    <location>
        <begin position="3"/>
        <end position="76"/>
    </location>
</feature>
<protein>
    <submittedName>
        <fullName evidence="5">Putative acetyltransferase (WeeI)</fullName>
    </submittedName>
</protein>
<dbReference type="Proteomes" id="UP000008808">
    <property type="component" value="Chromosome"/>
</dbReference>
<proteinExistence type="inferred from homology"/>